<reference evidence="4 5" key="1">
    <citation type="submission" date="2018-12" db="EMBL/GenBank/DDBJ databases">
        <authorList>
            <person name="Yang Y."/>
        </authorList>
    </citation>
    <scope>NUCLEOTIDE SEQUENCE [LARGE SCALE GENOMIC DNA]</scope>
    <source>
        <strain evidence="4 5">GSF71</strain>
    </source>
</reference>
<dbReference type="Proteomes" id="UP000280346">
    <property type="component" value="Unassembled WGS sequence"/>
</dbReference>
<sequence>MGLEDRLGDGGPRLESRKPLEAPRLDRRDPPLALHNPVPAFLTAARPAADLPGPPATTVPAPPAPPPYLPEPRLREALNPLLSAAAPVLDLAAGLRDRVTHDDPDGVRDDALAALARFGTDAAAAGLTAEEIRVARFALCATLDDTLRATPWGARAPWLSGGLAGGLAGGLTAALDPEAGGPDLFFELLDTMLGDPRLHRRELELFYACLSLGFEGKYRDRPRGAHDLAHLRDELYRILRRARGERDPALSPAPHGPSARTMATRFRPLAAALPPWTAWAAVALGLGLLWGQLSAALTRQAGPVAARIAALVPDAPIEIARLAPPPPPTAGPALIARVTAVLAPEIRSGAVEVLAGEDGALVVRIPAAAMFATGSEAVKARHRAVVDRVGQALGPEGGLVRVVGHTDDQTPRTGRFPTAQSLTEARAEAVRRLLERPLGPARLSSEGRADAEPVALNDTPAGRDTNRRIDVRLYPQ</sequence>
<organism evidence="4 5">
    <name type="scientific">Azospirillum doebereinerae</name>
    <dbReference type="NCBI Taxonomy" id="92933"/>
    <lineage>
        <taxon>Bacteria</taxon>
        <taxon>Pseudomonadati</taxon>
        <taxon>Pseudomonadota</taxon>
        <taxon>Alphaproteobacteria</taxon>
        <taxon>Rhodospirillales</taxon>
        <taxon>Azospirillaceae</taxon>
        <taxon>Azospirillum</taxon>
    </lineage>
</organism>
<keyword evidence="5" id="KW-1185">Reference proteome</keyword>
<feature type="domain" description="OmpA-like" evidence="3">
    <location>
        <begin position="358"/>
        <end position="476"/>
    </location>
</feature>
<evidence type="ECO:0000313" key="5">
    <source>
        <dbReference type="Proteomes" id="UP000280346"/>
    </source>
</evidence>
<dbReference type="PROSITE" id="PS51123">
    <property type="entry name" value="OMPA_2"/>
    <property type="match status" value="1"/>
</dbReference>
<feature type="compositionally biased region" description="Basic and acidic residues" evidence="2">
    <location>
        <begin position="1"/>
        <end position="30"/>
    </location>
</feature>
<protein>
    <submittedName>
        <fullName evidence="4">Flagellar motor protein MotB</fullName>
    </submittedName>
</protein>
<dbReference type="OrthoDB" id="345640at2"/>
<keyword evidence="4" id="KW-0969">Cilium</keyword>
<dbReference type="EMBL" id="RZIJ01000004">
    <property type="protein sequence ID" value="RUQ74262.1"/>
    <property type="molecule type" value="Genomic_DNA"/>
</dbReference>
<accession>A0A3S0WNM6</accession>
<comment type="caution">
    <text evidence="4">The sequence shown here is derived from an EMBL/GenBank/DDBJ whole genome shotgun (WGS) entry which is preliminary data.</text>
</comment>
<proteinExistence type="predicted"/>
<dbReference type="NCBIfam" id="NF038228">
    <property type="entry name" value="IcmH_DotU_IVB"/>
    <property type="match status" value="1"/>
</dbReference>
<feature type="compositionally biased region" description="Basic and acidic residues" evidence="2">
    <location>
        <begin position="464"/>
        <end position="476"/>
    </location>
</feature>
<dbReference type="PANTHER" id="PTHR38033">
    <property type="entry name" value="MEMBRANE PROTEIN-RELATED"/>
    <property type="match status" value="1"/>
</dbReference>
<keyword evidence="1" id="KW-0472">Membrane</keyword>
<gene>
    <name evidence="4" type="ORF">EJ913_07910</name>
</gene>
<dbReference type="NCBIfam" id="TIGR03349">
    <property type="entry name" value="IV_VI_DotU"/>
    <property type="match status" value="1"/>
</dbReference>
<evidence type="ECO:0000259" key="3">
    <source>
        <dbReference type="PROSITE" id="PS51123"/>
    </source>
</evidence>
<dbReference type="InterPro" id="IPR036737">
    <property type="entry name" value="OmpA-like_sf"/>
</dbReference>
<dbReference type="GO" id="GO:0016020">
    <property type="term" value="C:membrane"/>
    <property type="evidence" value="ECO:0007669"/>
    <property type="project" value="UniProtKB-UniRule"/>
</dbReference>
<dbReference type="CDD" id="cd07185">
    <property type="entry name" value="OmpA_C-like"/>
    <property type="match status" value="1"/>
</dbReference>
<dbReference type="InterPro" id="IPR006665">
    <property type="entry name" value="OmpA-like"/>
</dbReference>
<evidence type="ECO:0000256" key="1">
    <source>
        <dbReference type="PROSITE-ProRule" id="PRU00473"/>
    </source>
</evidence>
<dbReference type="Pfam" id="PF09850">
    <property type="entry name" value="DotU"/>
    <property type="match status" value="1"/>
</dbReference>
<keyword evidence="4" id="KW-0282">Flagellum</keyword>
<keyword evidence="4" id="KW-0966">Cell projection</keyword>
<dbReference type="SUPFAM" id="SSF103088">
    <property type="entry name" value="OmpA-like"/>
    <property type="match status" value="1"/>
</dbReference>
<dbReference type="AlphaFoldDB" id="A0A3S0WNM6"/>
<dbReference type="InterPro" id="IPR038522">
    <property type="entry name" value="T4/T6SS_DotU_sf"/>
</dbReference>
<evidence type="ECO:0000313" key="4">
    <source>
        <dbReference type="EMBL" id="RUQ74262.1"/>
    </source>
</evidence>
<dbReference type="Gene3D" id="1.25.40.590">
    <property type="entry name" value="Type IV / VI secretion system, DotU"/>
    <property type="match status" value="1"/>
</dbReference>
<feature type="region of interest" description="Disordered" evidence="2">
    <location>
        <begin position="1"/>
        <end position="67"/>
    </location>
</feature>
<name>A0A3S0WNM6_9PROT</name>
<feature type="region of interest" description="Disordered" evidence="2">
    <location>
        <begin position="437"/>
        <end position="476"/>
    </location>
</feature>
<dbReference type="Pfam" id="PF00691">
    <property type="entry name" value="OmpA"/>
    <property type="match status" value="1"/>
</dbReference>
<feature type="compositionally biased region" description="Pro residues" evidence="2">
    <location>
        <begin position="52"/>
        <end position="67"/>
    </location>
</feature>
<evidence type="ECO:0000256" key="2">
    <source>
        <dbReference type="SAM" id="MobiDB-lite"/>
    </source>
</evidence>
<dbReference type="InterPro" id="IPR017732">
    <property type="entry name" value="T4/T6SS_DotU"/>
</dbReference>
<dbReference type="PANTHER" id="PTHR38033:SF1">
    <property type="entry name" value="DOTU FAMILY TYPE IV_VI SECRETION SYSTEM PROTEIN"/>
    <property type="match status" value="1"/>
</dbReference>
<dbReference type="Gene3D" id="3.30.1330.60">
    <property type="entry name" value="OmpA-like domain"/>
    <property type="match status" value="1"/>
</dbReference>